<dbReference type="Gene3D" id="3.40.1080.20">
    <property type="entry name" value="Acetyl-CoA hydrolase/transferase C-terminal domain"/>
    <property type="match status" value="1"/>
</dbReference>
<dbReference type="PANTHER" id="PTHR21432:SF20">
    <property type="entry name" value="ACETYL-COA HYDROLASE"/>
    <property type="match status" value="1"/>
</dbReference>
<feature type="active site" description="5-glutamyl coenzyme A thioester intermediate" evidence="3">
    <location>
        <position position="242"/>
    </location>
</feature>
<dbReference type="GO" id="GO:0019605">
    <property type="term" value="P:butyrate metabolic process"/>
    <property type="evidence" value="ECO:0007669"/>
    <property type="project" value="UniProtKB-UniRule"/>
</dbReference>
<feature type="binding site" evidence="3">
    <location>
        <begin position="217"/>
        <end position="221"/>
    </location>
    <ligand>
        <name>CoA</name>
        <dbReference type="ChEBI" id="CHEBI:57287"/>
    </ligand>
</feature>
<feature type="binding site" evidence="3">
    <location>
        <position position="317"/>
    </location>
    <ligand>
        <name>CoA</name>
        <dbReference type="ChEBI" id="CHEBI:57287"/>
    </ligand>
</feature>
<reference evidence="7" key="1">
    <citation type="submission" date="2016-11" db="EMBL/GenBank/DDBJ databases">
        <authorList>
            <person name="Varghese N."/>
            <person name="Submissions S."/>
        </authorList>
    </citation>
    <scope>NUCLEOTIDE SEQUENCE [LARGE SCALE GENOMIC DNA]</scope>
    <source>
        <strain evidence="7">DSM 15449</strain>
    </source>
</reference>
<dbReference type="InterPro" id="IPR038460">
    <property type="entry name" value="AcetylCoA_hyd_C_sf"/>
</dbReference>
<comment type="catalytic activity">
    <reaction evidence="3">
        <text>butanoate + acetyl-CoA = butanoyl-CoA + acetate</text>
        <dbReference type="Rhea" id="RHEA:30071"/>
        <dbReference type="ChEBI" id="CHEBI:17968"/>
        <dbReference type="ChEBI" id="CHEBI:30089"/>
        <dbReference type="ChEBI" id="CHEBI:57288"/>
        <dbReference type="ChEBI" id="CHEBI:57371"/>
    </reaction>
</comment>
<dbReference type="GO" id="GO:0006083">
    <property type="term" value="P:acetate metabolic process"/>
    <property type="evidence" value="ECO:0007669"/>
    <property type="project" value="InterPro"/>
</dbReference>
<feature type="domain" description="Acetyl-CoA hydrolase/transferase C-terminal" evidence="5">
    <location>
        <begin position="276"/>
        <end position="432"/>
    </location>
</feature>
<dbReference type="RefSeq" id="WP_073031198.1">
    <property type="nucleotide sequence ID" value="NZ_FQXJ01000015.1"/>
</dbReference>
<keyword evidence="3" id="KW-0963">Cytoplasm</keyword>
<dbReference type="Pfam" id="PF02550">
    <property type="entry name" value="AcetylCoA_hydro"/>
    <property type="match status" value="1"/>
</dbReference>
<dbReference type="Proteomes" id="UP000183954">
    <property type="component" value="Unassembled WGS sequence"/>
</dbReference>
<dbReference type="InterPro" id="IPR037171">
    <property type="entry name" value="NagB/RpiA_transferase-like"/>
</dbReference>
<dbReference type="EC" id="2.8.3.-" evidence="3"/>
<dbReference type="UniPathway" id="UPA00863"/>
<evidence type="ECO:0000313" key="6">
    <source>
        <dbReference type="EMBL" id="SHI28037.1"/>
    </source>
</evidence>
<comment type="similarity">
    <text evidence="1 3">Belongs to the acetyl-CoA hydrolase/transferase family.</text>
</comment>
<dbReference type="GO" id="GO:0005737">
    <property type="term" value="C:cytoplasm"/>
    <property type="evidence" value="ECO:0007669"/>
    <property type="project" value="UniProtKB-SubCell"/>
</dbReference>
<dbReference type="Gene3D" id="3.30.750.70">
    <property type="entry name" value="4-hydroxybutyrate coenzyme like domains"/>
    <property type="match status" value="1"/>
</dbReference>
<dbReference type="InterPro" id="IPR003702">
    <property type="entry name" value="ActCoA_hydro_N"/>
</dbReference>
<dbReference type="GO" id="GO:0008775">
    <property type="term" value="F:acetate CoA-transferase activity"/>
    <property type="evidence" value="ECO:0007669"/>
    <property type="project" value="InterPro"/>
</dbReference>
<evidence type="ECO:0000256" key="2">
    <source>
        <dbReference type="ARBA" id="ARBA00022679"/>
    </source>
</evidence>
<feature type="domain" description="Acetyl-CoA hydrolase/transferase N-terminal" evidence="4">
    <location>
        <begin position="4"/>
        <end position="179"/>
    </location>
</feature>
<name>A0A1M5ZUT1_9FIRM</name>
<evidence type="ECO:0000259" key="4">
    <source>
        <dbReference type="Pfam" id="PF02550"/>
    </source>
</evidence>
<dbReference type="InterPro" id="IPR046433">
    <property type="entry name" value="ActCoA_hydro"/>
</dbReference>
<dbReference type="GO" id="GO:0006084">
    <property type="term" value="P:acetyl-CoA metabolic process"/>
    <property type="evidence" value="ECO:0007669"/>
    <property type="project" value="UniProtKB-UniRule"/>
</dbReference>
<organism evidence="6 7">
    <name type="scientific">Desulfosporosinus lacus DSM 15449</name>
    <dbReference type="NCBI Taxonomy" id="1121420"/>
    <lineage>
        <taxon>Bacteria</taxon>
        <taxon>Bacillati</taxon>
        <taxon>Bacillota</taxon>
        <taxon>Clostridia</taxon>
        <taxon>Eubacteriales</taxon>
        <taxon>Desulfitobacteriaceae</taxon>
        <taxon>Desulfosporosinus</taxon>
    </lineage>
</organism>
<gene>
    <name evidence="6" type="ORF">SAMN02746098_03713</name>
</gene>
<comment type="pathway">
    <text evidence="3">Lipid metabolism; butanoate metabolism.</text>
</comment>
<keyword evidence="3" id="KW-0276">Fatty acid metabolism</keyword>
<protein>
    <recommendedName>
        <fullName evidence="3">Probable butyrate:acetyl-CoA coenzyme A-transferase</fullName>
        <shortName evidence="3">Butyrate CoA-transferase</shortName>
        <ecNumber evidence="3">2.8.3.-</ecNumber>
    </recommendedName>
</protein>
<dbReference type="Gene3D" id="3.40.1080.10">
    <property type="entry name" value="Glutaconate Coenzyme A-transferase"/>
    <property type="match status" value="1"/>
</dbReference>
<dbReference type="PANTHER" id="PTHR21432">
    <property type="entry name" value="ACETYL-COA HYDROLASE-RELATED"/>
    <property type="match status" value="1"/>
</dbReference>
<dbReference type="AlphaFoldDB" id="A0A1M5ZUT1"/>
<dbReference type="InterPro" id="IPR026888">
    <property type="entry name" value="AcetylCoA_hyd_C"/>
</dbReference>
<keyword evidence="7" id="KW-1185">Reference proteome</keyword>
<evidence type="ECO:0000259" key="5">
    <source>
        <dbReference type="Pfam" id="PF13336"/>
    </source>
</evidence>
<keyword evidence="2 3" id="KW-0808">Transferase</keyword>
<dbReference type="STRING" id="1121420.SAMN02746098_03713"/>
<dbReference type="HAMAP" id="MF_03228">
    <property type="entry name" value="But_CoA_trans"/>
    <property type="match status" value="1"/>
</dbReference>
<dbReference type="Pfam" id="PF13336">
    <property type="entry name" value="AcetylCoA_hyd_C"/>
    <property type="match status" value="1"/>
</dbReference>
<dbReference type="InterPro" id="IPR023990">
    <property type="entry name" value="Butryl-CoA_acetate_CoA_Tfrase"/>
</dbReference>
<comment type="subcellular location">
    <subcellularLocation>
        <location evidence="3">Cytoplasm</location>
    </subcellularLocation>
</comment>
<feature type="binding site" evidence="3">
    <location>
        <position position="340"/>
    </location>
    <ligand>
        <name>CoA</name>
        <dbReference type="ChEBI" id="CHEBI:57287"/>
    </ligand>
</feature>
<dbReference type="OrthoDB" id="9801795at2"/>
<evidence type="ECO:0000313" key="7">
    <source>
        <dbReference type="Proteomes" id="UP000183954"/>
    </source>
</evidence>
<evidence type="ECO:0000256" key="3">
    <source>
        <dbReference type="HAMAP-Rule" id="MF_03228"/>
    </source>
</evidence>
<comment type="function">
    <text evidence="3">Coenzyme A-transferase that converts butyrate to butyryl-CoA.</text>
</comment>
<proteinExistence type="inferred from homology"/>
<evidence type="ECO:0000256" key="1">
    <source>
        <dbReference type="ARBA" id="ARBA00009632"/>
    </source>
</evidence>
<keyword evidence="3" id="KW-0443">Lipid metabolism</keyword>
<dbReference type="SUPFAM" id="SSF100950">
    <property type="entry name" value="NagB/RpiA/CoA transferase-like"/>
    <property type="match status" value="2"/>
</dbReference>
<sequence length="444" mass="49020">MYIEEYRNKCVSADEAVKAVRSGDWIEFCWAASIACLLDEALARRVKELNDVNIRAAVLLKPSAILESDPTGEHFTWNSWHLSGRERKLVQNGQAYYIPIKYSEVPRWLRENLQTDVVAIQVAPMDKHGYFSFGVTVSHYAAAIEKARVVIVEVNEDMPSIHGGYDHMVHISKVDYVVEGGHRGLPELPSAPASEIDKKIASYVLPEIMDGACIQLGIGGMPNALGQMIAESDLKDLGIHTEMLVDGFVDMVVAGKVNGTCKQLDRGRIVFSFAAGTQKLYEFMKNNPSLAAYPVDYTNHPCNASRNDHLISINSCLEIDLTGQVCSESAGSNMMSGSGGQLDFVEAAYNSKGGKSFICLPSTYIDKQGQVKSRIKGLMTWGSVITDTRTTVHFVVTEFGKVNLKGLSTWQRAEALISIAHPDFREELIAQAKKLKIWRQCHSG</sequence>
<accession>A0A1M5ZUT1</accession>
<dbReference type="EMBL" id="FQXJ01000015">
    <property type="protein sequence ID" value="SHI28037.1"/>
    <property type="molecule type" value="Genomic_DNA"/>
</dbReference>